<proteinExistence type="predicted"/>
<gene>
    <name evidence="2" type="ORF">LMH87_000118</name>
</gene>
<dbReference type="Proteomes" id="UP001144673">
    <property type="component" value="Chromosome 6"/>
</dbReference>
<dbReference type="GeneID" id="80887277"/>
<organism evidence="2 3">
    <name type="scientific">Akanthomyces muscarius</name>
    <name type="common">Entomopathogenic fungus</name>
    <name type="synonym">Lecanicillium muscarium</name>
    <dbReference type="NCBI Taxonomy" id="2231603"/>
    <lineage>
        <taxon>Eukaryota</taxon>
        <taxon>Fungi</taxon>
        <taxon>Dikarya</taxon>
        <taxon>Ascomycota</taxon>
        <taxon>Pezizomycotina</taxon>
        <taxon>Sordariomycetes</taxon>
        <taxon>Hypocreomycetidae</taxon>
        <taxon>Hypocreales</taxon>
        <taxon>Cordycipitaceae</taxon>
        <taxon>Akanthomyces</taxon>
    </lineage>
</organism>
<dbReference type="AlphaFoldDB" id="A0A9W8QHA6"/>
<evidence type="ECO:0000313" key="3">
    <source>
        <dbReference type="Proteomes" id="UP001144673"/>
    </source>
</evidence>
<evidence type="ECO:0000313" key="2">
    <source>
        <dbReference type="EMBL" id="KAJ4154843.1"/>
    </source>
</evidence>
<dbReference type="KEGG" id="amus:LMH87_000118"/>
<dbReference type="RefSeq" id="XP_056054967.1">
    <property type="nucleotide sequence ID" value="XM_056197974.1"/>
</dbReference>
<comment type="caution">
    <text evidence="2">The sequence shown here is derived from an EMBL/GenBank/DDBJ whole genome shotgun (WGS) entry which is preliminary data.</text>
</comment>
<evidence type="ECO:0000256" key="1">
    <source>
        <dbReference type="SAM" id="SignalP"/>
    </source>
</evidence>
<feature type="chain" id="PRO_5040762545" evidence="1">
    <location>
        <begin position="23"/>
        <end position="103"/>
    </location>
</feature>
<name>A0A9W8QHA6_AKAMU</name>
<feature type="signal peptide" evidence="1">
    <location>
        <begin position="1"/>
        <end position="22"/>
    </location>
</feature>
<sequence length="103" mass="11249">MRFSNLSLLAVLSAANAEAALGNRHTDLNCNSHLHEPIAAGKCYRIDRTRTIFSFGAMTCKEYPNTDDCSGSSKSNVYREGCHGILQQGKWAPRSLKCSPKAS</sequence>
<keyword evidence="1" id="KW-0732">Signal</keyword>
<dbReference type="EMBL" id="JAJHUN010000007">
    <property type="protein sequence ID" value="KAJ4154843.1"/>
    <property type="molecule type" value="Genomic_DNA"/>
</dbReference>
<keyword evidence="3" id="KW-1185">Reference proteome</keyword>
<reference evidence="2" key="1">
    <citation type="journal article" date="2023" name="Access Microbiol">
        <title>De-novo genome assembly for Akanthomyces muscarius, a biocontrol agent of insect agricultural pests.</title>
        <authorList>
            <person name="Erdos Z."/>
            <person name="Studholme D.J."/>
            <person name="Raymond B."/>
            <person name="Sharma M."/>
        </authorList>
    </citation>
    <scope>NUCLEOTIDE SEQUENCE</scope>
    <source>
        <strain evidence="2">Ve6</strain>
    </source>
</reference>
<protein>
    <submittedName>
        <fullName evidence="2">Uncharacterized protein</fullName>
    </submittedName>
</protein>
<accession>A0A9W8QHA6</accession>